<accession>A0A2Z6DW19</accession>
<dbReference type="InterPro" id="IPR002810">
    <property type="entry name" value="NfeD-like_C"/>
</dbReference>
<comment type="subcellular location">
    <subcellularLocation>
        <location evidence="1">Membrane</location>
        <topology evidence="1">Multi-pass membrane protein</topology>
    </subcellularLocation>
</comment>
<keyword evidence="2 5" id="KW-0812">Transmembrane</keyword>
<evidence type="ECO:0000256" key="3">
    <source>
        <dbReference type="ARBA" id="ARBA00022989"/>
    </source>
</evidence>
<evidence type="ECO:0000313" key="8">
    <source>
        <dbReference type="Proteomes" id="UP000262004"/>
    </source>
</evidence>
<dbReference type="RefSeq" id="WP_119334456.1">
    <property type="nucleotide sequence ID" value="NZ_AP018558.1"/>
</dbReference>
<gene>
    <name evidence="7" type="ORF">HPTL_0368</name>
</gene>
<dbReference type="SUPFAM" id="SSF141322">
    <property type="entry name" value="NfeD domain-like"/>
    <property type="match status" value="1"/>
</dbReference>
<dbReference type="InterPro" id="IPR012340">
    <property type="entry name" value="NA-bd_OB-fold"/>
</dbReference>
<dbReference type="EMBL" id="AP018558">
    <property type="protein sequence ID" value="BBD76636.1"/>
    <property type="molecule type" value="Genomic_DNA"/>
</dbReference>
<keyword evidence="3 5" id="KW-1133">Transmembrane helix</keyword>
<evidence type="ECO:0000256" key="4">
    <source>
        <dbReference type="ARBA" id="ARBA00023136"/>
    </source>
</evidence>
<keyword evidence="4 5" id="KW-0472">Membrane</keyword>
<feature type="domain" description="NfeD-like C-terminal" evidence="6">
    <location>
        <begin position="89"/>
        <end position="150"/>
    </location>
</feature>
<protein>
    <recommendedName>
        <fullName evidence="6">NfeD-like C-terminal domain-containing protein</fullName>
    </recommendedName>
</protein>
<dbReference type="PANTHER" id="PTHR33507:SF3">
    <property type="entry name" value="INNER MEMBRANE PROTEIN YBBJ"/>
    <property type="match status" value="1"/>
</dbReference>
<dbReference type="PANTHER" id="PTHR33507">
    <property type="entry name" value="INNER MEMBRANE PROTEIN YBBJ"/>
    <property type="match status" value="1"/>
</dbReference>
<feature type="transmembrane region" description="Helical" evidence="5">
    <location>
        <begin position="55"/>
        <end position="73"/>
    </location>
</feature>
<dbReference type="InterPro" id="IPR052165">
    <property type="entry name" value="Membrane_assoc_protease"/>
</dbReference>
<proteinExistence type="predicted"/>
<evidence type="ECO:0000256" key="2">
    <source>
        <dbReference type="ARBA" id="ARBA00022692"/>
    </source>
</evidence>
<name>A0A2Z6DW19_HYDTE</name>
<dbReference type="Gene3D" id="2.40.50.140">
    <property type="entry name" value="Nucleic acid-binding proteins"/>
    <property type="match status" value="1"/>
</dbReference>
<sequence>MTWAPLLWWHWVVIGIVLMALELVIPSFVVIWFGIAGVVVGIAEAIVPMTLFAQLGLWLAVAIALLVLWFAVWRPHDRRTAADSVTDAQSVVGEVGILTRAVAPFQRGEVLLQKPVLGSDRWPCRSESAIAVGERVVVVAFDGAEFTVAPAKAQPGRK</sequence>
<reference evidence="7 8" key="1">
    <citation type="submission" date="2018-04" db="EMBL/GenBank/DDBJ databases">
        <title>Complete genome sequence of Hydrogenophilus thermoluteolus TH-1.</title>
        <authorList>
            <person name="Arai H."/>
        </authorList>
    </citation>
    <scope>NUCLEOTIDE SEQUENCE [LARGE SCALE GENOMIC DNA]</scope>
    <source>
        <strain evidence="7 8">TH-1</strain>
    </source>
</reference>
<dbReference type="OrthoDB" id="8536525at2"/>
<dbReference type="AlphaFoldDB" id="A0A2Z6DW19"/>
<dbReference type="Pfam" id="PF01957">
    <property type="entry name" value="NfeD"/>
    <property type="match status" value="1"/>
</dbReference>
<dbReference type="GO" id="GO:0005886">
    <property type="term" value="C:plasma membrane"/>
    <property type="evidence" value="ECO:0007669"/>
    <property type="project" value="TreeGrafter"/>
</dbReference>
<organism evidence="7 8">
    <name type="scientific">Hydrogenophilus thermoluteolus</name>
    <name type="common">Pseudomonas hydrogenothermophila</name>
    <dbReference type="NCBI Taxonomy" id="297"/>
    <lineage>
        <taxon>Bacteria</taxon>
        <taxon>Pseudomonadati</taxon>
        <taxon>Pseudomonadota</taxon>
        <taxon>Hydrogenophilia</taxon>
        <taxon>Hydrogenophilales</taxon>
        <taxon>Hydrogenophilaceae</taxon>
        <taxon>Hydrogenophilus</taxon>
    </lineage>
</organism>
<evidence type="ECO:0000259" key="6">
    <source>
        <dbReference type="Pfam" id="PF01957"/>
    </source>
</evidence>
<evidence type="ECO:0000256" key="5">
    <source>
        <dbReference type="SAM" id="Phobius"/>
    </source>
</evidence>
<evidence type="ECO:0000256" key="1">
    <source>
        <dbReference type="ARBA" id="ARBA00004141"/>
    </source>
</evidence>
<evidence type="ECO:0000313" key="7">
    <source>
        <dbReference type="EMBL" id="BBD76636.1"/>
    </source>
</evidence>
<dbReference type="Proteomes" id="UP000262004">
    <property type="component" value="Chromosome"/>
</dbReference>
<dbReference type="KEGG" id="htl:HPTL_0368"/>
<keyword evidence="8" id="KW-1185">Reference proteome</keyword>
<feature type="transmembrane region" description="Helical" evidence="5">
    <location>
        <begin position="6"/>
        <end position="25"/>
    </location>
</feature>